<dbReference type="Pfam" id="PF18879">
    <property type="entry name" value="EspA_EspE"/>
    <property type="match status" value="1"/>
</dbReference>
<name>A0A1X0I3I3_9MYCO</name>
<dbReference type="AlphaFoldDB" id="A0A1X0I3I3"/>
<evidence type="ECO:0000256" key="1">
    <source>
        <dbReference type="SAM" id="MobiDB-lite"/>
    </source>
</evidence>
<reference evidence="4 5" key="1">
    <citation type="submission" date="2017-02" db="EMBL/GenBank/DDBJ databases">
        <title>The new phylogeny of genus Mycobacterium.</title>
        <authorList>
            <person name="Tortoli E."/>
            <person name="Trovato A."/>
            <person name="Cirillo D.M."/>
        </authorList>
    </citation>
    <scope>NUCLEOTIDE SEQUENCE [LARGE SCALE GENOMIC DNA]</scope>
    <source>
        <strain evidence="4 5">DSM 45000</strain>
    </source>
</reference>
<organism evidence="4 5">
    <name type="scientific">Mycobacterium paraseoulense</name>
    <dbReference type="NCBI Taxonomy" id="590652"/>
    <lineage>
        <taxon>Bacteria</taxon>
        <taxon>Bacillati</taxon>
        <taxon>Actinomycetota</taxon>
        <taxon>Actinomycetes</taxon>
        <taxon>Mycobacteriales</taxon>
        <taxon>Mycobacteriaceae</taxon>
        <taxon>Mycobacterium</taxon>
    </lineage>
</organism>
<gene>
    <name evidence="4" type="ORF">BST39_25955</name>
</gene>
<evidence type="ECO:0000313" key="4">
    <source>
        <dbReference type="EMBL" id="ORB33530.1"/>
    </source>
</evidence>
<feature type="compositionally biased region" description="Low complexity" evidence="1">
    <location>
        <begin position="433"/>
        <end position="454"/>
    </location>
</feature>
<proteinExistence type="predicted"/>
<keyword evidence="2" id="KW-0812">Transmembrane</keyword>
<feature type="transmembrane region" description="Helical" evidence="2">
    <location>
        <begin position="215"/>
        <end position="242"/>
    </location>
</feature>
<dbReference type="OrthoDB" id="4677793at2"/>
<evidence type="ECO:0000259" key="3">
    <source>
        <dbReference type="Pfam" id="PF18879"/>
    </source>
</evidence>
<keyword evidence="2" id="KW-1133">Transmembrane helix</keyword>
<evidence type="ECO:0000256" key="2">
    <source>
        <dbReference type="SAM" id="Phobius"/>
    </source>
</evidence>
<feature type="transmembrane region" description="Helical" evidence="2">
    <location>
        <begin position="190"/>
        <end position="209"/>
    </location>
</feature>
<sequence>MSVLTEAAKIIANLGGLAQNFGGPNGPQVDFGNSEYLASSVMSMGADATALALNARRLYKLRQAHVLARGVSATRRNAMIKKGQSRVRGASIILATLSIVEVMELTAGFGPPTDGSDLVEGSEQFSSLSEQLAAALPTESWQGSGSEAYADLDAALQSIALTMAELDIQLAAVVGNQADWVNHMKLGFGILKDLLIAAFFIEMAIRSLVPPPANIPTAVAFGIAVCAAGITVATGFLSTLVAMSVQNANKANALAAQYSQLAAGTVQHGSPAQSKVATAGQSTVSSFEAISNSMSGVSALAQTSSVTEPVEADGGSENERAPLSARMSASETSEDGSLEAPKTSDTTASSPSGATMPTLAQVAAMAGQSSKLSGQVSQHMNLFNQAMGQIQQLSQMAKQGPEAAIPGEEAEAAGGEAVLTGDAAGAEAGLGAAGAERAPLAAAAAGTESAQQAGPAARVL</sequence>
<protein>
    <recommendedName>
        <fullName evidence="3">ESX-1 secretion-associated protein EspA/EspE-like domain-containing protein</fullName>
    </recommendedName>
</protein>
<dbReference type="EMBL" id="MVIE01000056">
    <property type="protein sequence ID" value="ORB33530.1"/>
    <property type="molecule type" value="Genomic_DNA"/>
</dbReference>
<dbReference type="RefSeq" id="WP_142275242.1">
    <property type="nucleotide sequence ID" value="NZ_AP022619.1"/>
</dbReference>
<comment type="caution">
    <text evidence="4">The sequence shown here is derived from an EMBL/GenBank/DDBJ whole genome shotgun (WGS) entry which is preliminary data.</text>
</comment>
<feature type="compositionally biased region" description="Polar residues" evidence="1">
    <location>
        <begin position="343"/>
        <end position="354"/>
    </location>
</feature>
<dbReference type="Proteomes" id="UP000192513">
    <property type="component" value="Unassembled WGS sequence"/>
</dbReference>
<feature type="domain" description="ESX-1 secretion-associated protein EspA/EspE-like" evidence="3">
    <location>
        <begin position="108"/>
        <end position="183"/>
    </location>
</feature>
<dbReference type="STRING" id="590652.BST39_25955"/>
<keyword evidence="2" id="KW-0472">Membrane</keyword>
<feature type="region of interest" description="Disordered" evidence="1">
    <location>
        <begin position="301"/>
        <end position="354"/>
    </location>
</feature>
<keyword evidence="5" id="KW-1185">Reference proteome</keyword>
<feature type="region of interest" description="Disordered" evidence="1">
    <location>
        <begin position="433"/>
        <end position="460"/>
    </location>
</feature>
<evidence type="ECO:0000313" key="5">
    <source>
        <dbReference type="Proteomes" id="UP000192513"/>
    </source>
</evidence>
<dbReference type="InterPro" id="IPR043796">
    <property type="entry name" value="ESX-1_EspA/EspE-like"/>
</dbReference>
<accession>A0A1X0I3I3</accession>